<dbReference type="InterPro" id="IPR023149">
    <property type="entry name" value="Trans_acon_MeTrfase_C"/>
</dbReference>
<dbReference type="PANTHER" id="PTHR43861:SF1">
    <property type="entry name" value="TRANS-ACONITATE 2-METHYLTRANSFERASE"/>
    <property type="match status" value="1"/>
</dbReference>
<evidence type="ECO:0000313" key="5">
    <source>
        <dbReference type="EMBL" id="SLN32712.1"/>
    </source>
</evidence>
<feature type="region of interest" description="Disordered" evidence="3">
    <location>
        <begin position="1"/>
        <end position="24"/>
    </location>
</feature>
<dbReference type="SUPFAM" id="SSF53335">
    <property type="entry name" value="S-adenosyl-L-methionine-dependent methyltransferases"/>
    <property type="match status" value="1"/>
</dbReference>
<dbReference type="Proteomes" id="UP000193862">
    <property type="component" value="Unassembled WGS sequence"/>
</dbReference>
<dbReference type="RefSeq" id="WP_085835823.1">
    <property type="nucleotide sequence ID" value="NZ_FWFS01000003.1"/>
</dbReference>
<dbReference type="Gene3D" id="1.10.150.290">
    <property type="entry name" value="S-adenosyl-L-methionine-dependent methyltransferases"/>
    <property type="match status" value="1"/>
</dbReference>
<keyword evidence="6" id="KW-1185">Reference proteome</keyword>
<dbReference type="OrthoDB" id="9795085at2"/>
<accession>A0A1Y5S5D8</accession>
<evidence type="ECO:0000259" key="4">
    <source>
        <dbReference type="Pfam" id="PF13649"/>
    </source>
</evidence>
<protein>
    <submittedName>
        <fullName evidence="5">Trans-aconitate 2-methyltransferase</fullName>
        <ecNumber evidence="5">2.1.1.144</ecNumber>
    </submittedName>
</protein>
<gene>
    <name evidence="5" type="primary">tam</name>
    <name evidence="5" type="ORF">AQS8620_01090</name>
</gene>
<dbReference type="AlphaFoldDB" id="A0A1Y5S5D8"/>
<evidence type="ECO:0000313" key="6">
    <source>
        <dbReference type="Proteomes" id="UP000193862"/>
    </source>
</evidence>
<evidence type="ECO:0000256" key="2">
    <source>
        <dbReference type="ARBA" id="ARBA00022679"/>
    </source>
</evidence>
<feature type="domain" description="Methyltransferase" evidence="4">
    <location>
        <begin position="58"/>
        <end position="147"/>
    </location>
</feature>
<organism evidence="5 6">
    <name type="scientific">Aquimixticola soesokkakensis</name>
    <dbReference type="NCBI Taxonomy" id="1519096"/>
    <lineage>
        <taxon>Bacteria</taxon>
        <taxon>Pseudomonadati</taxon>
        <taxon>Pseudomonadota</taxon>
        <taxon>Alphaproteobacteria</taxon>
        <taxon>Rhodobacterales</taxon>
        <taxon>Paracoccaceae</taxon>
        <taxon>Aquimixticola</taxon>
    </lineage>
</organism>
<feature type="compositionally biased region" description="Basic residues" evidence="3">
    <location>
        <begin position="1"/>
        <end position="17"/>
    </location>
</feature>
<dbReference type="InterPro" id="IPR041698">
    <property type="entry name" value="Methyltransf_25"/>
</dbReference>
<dbReference type="GO" id="GO:0032259">
    <property type="term" value="P:methylation"/>
    <property type="evidence" value="ECO:0007669"/>
    <property type="project" value="UniProtKB-KW"/>
</dbReference>
<dbReference type="PANTHER" id="PTHR43861">
    <property type="entry name" value="TRANS-ACONITATE 2-METHYLTRANSFERASE-RELATED"/>
    <property type="match status" value="1"/>
</dbReference>
<sequence>MADKLARKRTASSKKPPKPTPVLETGWNPALYEQFHDLRLRPALDLMARVPTLPKGRVVDLGCGNGAAGPALSLHFADRSIIGVDASPEMLAQASDNGAYKYCELGDVRSWEPPKPPALIFSNAVLNWVPGHDTVLPRLTGVLRAGGVLACQMPDQHDAPSHKLAREVAAALFPDRFSTPRPLHVRDMAFYADLLDGLGQADVWTCTYVQKMDASREEHPVVTFTRATYLKPYLEALSETDQALYLAQYSREIEAAYPRTAGRALWFPFRRLFAVVKIPE</sequence>
<evidence type="ECO:0000256" key="3">
    <source>
        <dbReference type="SAM" id="MobiDB-lite"/>
    </source>
</evidence>
<evidence type="ECO:0000256" key="1">
    <source>
        <dbReference type="ARBA" id="ARBA00022603"/>
    </source>
</evidence>
<keyword evidence="1 5" id="KW-0489">Methyltransferase</keyword>
<keyword evidence="2 5" id="KW-0808">Transferase</keyword>
<dbReference type="Pfam" id="PF13649">
    <property type="entry name" value="Methyltransf_25"/>
    <property type="match status" value="1"/>
</dbReference>
<reference evidence="5 6" key="1">
    <citation type="submission" date="2017-03" db="EMBL/GenBank/DDBJ databases">
        <authorList>
            <person name="Afonso C.L."/>
            <person name="Miller P.J."/>
            <person name="Scott M.A."/>
            <person name="Spackman E."/>
            <person name="Goraichik I."/>
            <person name="Dimitrov K.M."/>
            <person name="Suarez D.L."/>
            <person name="Swayne D.E."/>
        </authorList>
    </citation>
    <scope>NUCLEOTIDE SEQUENCE [LARGE SCALE GENOMIC DNA]</scope>
    <source>
        <strain evidence="5 6">CECT 8620</strain>
    </source>
</reference>
<dbReference type="EMBL" id="FWFS01000003">
    <property type="protein sequence ID" value="SLN32712.1"/>
    <property type="molecule type" value="Genomic_DNA"/>
</dbReference>
<dbReference type="InterPro" id="IPR029063">
    <property type="entry name" value="SAM-dependent_MTases_sf"/>
</dbReference>
<dbReference type="Gene3D" id="3.40.50.150">
    <property type="entry name" value="Vaccinia Virus protein VP39"/>
    <property type="match status" value="1"/>
</dbReference>
<name>A0A1Y5S5D8_9RHOB</name>
<dbReference type="CDD" id="cd02440">
    <property type="entry name" value="AdoMet_MTases"/>
    <property type="match status" value="1"/>
</dbReference>
<proteinExistence type="predicted"/>
<dbReference type="GO" id="GO:0030798">
    <property type="term" value="F:trans-aconitate 2-methyltransferase activity"/>
    <property type="evidence" value="ECO:0007669"/>
    <property type="project" value="UniProtKB-EC"/>
</dbReference>
<dbReference type="EC" id="2.1.1.144" evidence="5"/>